<dbReference type="KEGG" id="cvr:CHLNCDRAFT_132968"/>
<sequence length="301" mass="30599">MGQALSLLPPRKSPAVEASAAASAAAGEVAATLPRAEIERPTFQDPDLWLIVGLGNPGPQFAGTRHNAGWLVVAAVARLLDVAVDRFQANAEVARSRLAGKSVLLAKPLTTMNLSGEAVAGLADFYHIPPERVLVVYDDLDLPTGTVRLRPRGGPGGHGGMKSVAAHLQGDNFPRIRLGIGRPPAGTTVLDHVLQDFGEAERLQVDAAVQQAVGVIRAVLSVGLERAVSGVRVDAAGRALPPPPPSSVAGGQRHAATAAAAGEQQRAEAGAEAAEGQRAQESEEQGAAAAGDAALTAGAAG</sequence>
<reference evidence="5 6" key="1">
    <citation type="journal article" date="2010" name="Plant Cell">
        <title>The Chlorella variabilis NC64A genome reveals adaptation to photosymbiosis, coevolution with viruses, and cryptic sex.</title>
        <authorList>
            <person name="Blanc G."/>
            <person name="Duncan G."/>
            <person name="Agarkova I."/>
            <person name="Borodovsky M."/>
            <person name="Gurnon J."/>
            <person name="Kuo A."/>
            <person name="Lindquist E."/>
            <person name="Lucas S."/>
            <person name="Pangilinan J."/>
            <person name="Polle J."/>
            <person name="Salamov A."/>
            <person name="Terry A."/>
            <person name="Yamada T."/>
            <person name="Dunigan D.D."/>
            <person name="Grigoriev I.V."/>
            <person name="Claverie J.M."/>
            <person name="Van Etten J.L."/>
        </authorList>
    </citation>
    <scope>NUCLEOTIDE SEQUENCE [LARGE SCALE GENOMIC DNA]</scope>
    <source>
        <strain evidence="5 6">NC64A</strain>
    </source>
</reference>
<evidence type="ECO:0000256" key="2">
    <source>
        <dbReference type="ARBA" id="ARBA00022801"/>
    </source>
</evidence>
<dbReference type="PANTHER" id="PTHR17224:SF1">
    <property type="entry name" value="PEPTIDYL-TRNA HYDROLASE"/>
    <property type="match status" value="1"/>
</dbReference>
<keyword evidence="2" id="KW-0378">Hydrolase</keyword>
<evidence type="ECO:0000256" key="1">
    <source>
        <dbReference type="ARBA" id="ARBA00022555"/>
    </source>
</evidence>
<dbReference type="GO" id="GO:0004045">
    <property type="term" value="F:peptidyl-tRNA hydrolase activity"/>
    <property type="evidence" value="ECO:0007669"/>
    <property type="project" value="InterPro"/>
</dbReference>
<dbReference type="InParanoid" id="E1Z220"/>
<feature type="compositionally biased region" description="Low complexity" evidence="4">
    <location>
        <begin position="249"/>
        <end position="301"/>
    </location>
</feature>
<dbReference type="InterPro" id="IPR001328">
    <property type="entry name" value="Pept_tRNA_hydro"/>
</dbReference>
<dbReference type="EMBL" id="GL433835">
    <property type="protein sequence ID" value="EFN59588.1"/>
    <property type="molecule type" value="Genomic_DNA"/>
</dbReference>
<evidence type="ECO:0000313" key="6">
    <source>
        <dbReference type="Proteomes" id="UP000008141"/>
    </source>
</evidence>
<feature type="region of interest" description="Disordered" evidence="4">
    <location>
        <begin position="235"/>
        <end position="301"/>
    </location>
</feature>
<dbReference type="GO" id="GO:0000049">
    <property type="term" value="F:tRNA binding"/>
    <property type="evidence" value="ECO:0007669"/>
    <property type="project" value="UniProtKB-KW"/>
</dbReference>
<dbReference type="Pfam" id="PF01195">
    <property type="entry name" value="Pept_tRNA_hydro"/>
    <property type="match status" value="1"/>
</dbReference>
<keyword evidence="6" id="KW-1185">Reference proteome</keyword>
<organism evidence="6">
    <name type="scientific">Chlorella variabilis</name>
    <name type="common">Green alga</name>
    <dbReference type="NCBI Taxonomy" id="554065"/>
    <lineage>
        <taxon>Eukaryota</taxon>
        <taxon>Viridiplantae</taxon>
        <taxon>Chlorophyta</taxon>
        <taxon>core chlorophytes</taxon>
        <taxon>Trebouxiophyceae</taxon>
        <taxon>Chlorellales</taxon>
        <taxon>Chlorellaceae</taxon>
        <taxon>Chlorella clade</taxon>
        <taxon>Chlorella</taxon>
    </lineage>
</organism>
<evidence type="ECO:0000256" key="4">
    <source>
        <dbReference type="SAM" id="MobiDB-lite"/>
    </source>
</evidence>
<evidence type="ECO:0008006" key="7">
    <source>
        <dbReference type="Google" id="ProtNLM"/>
    </source>
</evidence>
<dbReference type="NCBIfam" id="TIGR00447">
    <property type="entry name" value="pth"/>
    <property type="match status" value="1"/>
</dbReference>
<dbReference type="Gene3D" id="3.40.50.1470">
    <property type="entry name" value="Peptidyl-tRNA hydrolase"/>
    <property type="match status" value="1"/>
</dbReference>
<keyword evidence="1" id="KW-0820">tRNA-binding</keyword>
<dbReference type="FunFam" id="3.40.50.1470:FF:000001">
    <property type="entry name" value="Peptidyl-tRNA hydrolase"/>
    <property type="match status" value="1"/>
</dbReference>
<dbReference type="PANTHER" id="PTHR17224">
    <property type="entry name" value="PEPTIDYL-TRNA HYDROLASE"/>
    <property type="match status" value="1"/>
</dbReference>
<dbReference type="AlphaFoldDB" id="E1Z220"/>
<dbReference type="CDD" id="cd00462">
    <property type="entry name" value="PTH"/>
    <property type="match status" value="1"/>
</dbReference>
<protein>
    <recommendedName>
        <fullName evidence="7">Peptidyl-tRNA hydrolase</fullName>
    </recommendedName>
</protein>
<dbReference type="OMA" id="QAENISW"/>
<dbReference type="OrthoDB" id="1711136at2759"/>
<accession>E1Z220</accession>
<keyword evidence="3" id="KW-0694">RNA-binding</keyword>
<dbReference type="Proteomes" id="UP000008141">
    <property type="component" value="Unassembled WGS sequence"/>
</dbReference>
<name>E1Z220_CHLVA</name>
<dbReference type="SUPFAM" id="SSF53178">
    <property type="entry name" value="Peptidyl-tRNA hydrolase-like"/>
    <property type="match status" value="1"/>
</dbReference>
<dbReference type="STRING" id="554065.E1Z220"/>
<dbReference type="RefSeq" id="XP_005851690.1">
    <property type="nucleotide sequence ID" value="XM_005851628.1"/>
</dbReference>
<dbReference type="GeneID" id="17359035"/>
<dbReference type="eggNOG" id="KOG2255">
    <property type="taxonomic scope" value="Eukaryota"/>
</dbReference>
<dbReference type="HAMAP" id="MF_00083">
    <property type="entry name" value="Pept_tRNA_hydro_bact"/>
    <property type="match status" value="1"/>
</dbReference>
<dbReference type="FunCoup" id="E1Z220">
    <property type="interactions" value="896"/>
</dbReference>
<evidence type="ECO:0000313" key="5">
    <source>
        <dbReference type="EMBL" id="EFN59588.1"/>
    </source>
</evidence>
<evidence type="ECO:0000256" key="3">
    <source>
        <dbReference type="ARBA" id="ARBA00022884"/>
    </source>
</evidence>
<gene>
    <name evidence="5" type="ORF">CHLNCDRAFT_132968</name>
</gene>
<dbReference type="InterPro" id="IPR036416">
    <property type="entry name" value="Pept_tRNA_hydro_sf"/>
</dbReference>
<proteinExistence type="inferred from homology"/>